<evidence type="ECO:0008006" key="3">
    <source>
        <dbReference type="Google" id="ProtNLM"/>
    </source>
</evidence>
<proteinExistence type="predicted"/>
<name>A0A0P0LC15_PHOVU</name>
<sequence length="75" mass="8840">MECMENFEIRTYGRTELALCYFPDLNPQVAYRKLQYWIDYYPHLREQLEKMGSGLSCRTYMPAQVQLIVGAIGEP</sequence>
<dbReference type="EMBL" id="CP013020">
    <property type="protein sequence ID" value="ALK85991.1"/>
    <property type="molecule type" value="Genomic_DNA"/>
</dbReference>
<organism evidence="1 2">
    <name type="scientific">Phocaeicola vulgatus</name>
    <name type="common">Bacteroides vulgatus</name>
    <dbReference type="NCBI Taxonomy" id="821"/>
    <lineage>
        <taxon>Bacteria</taxon>
        <taxon>Pseudomonadati</taxon>
        <taxon>Bacteroidota</taxon>
        <taxon>Bacteroidia</taxon>
        <taxon>Bacteroidales</taxon>
        <taxon>Bacteroidaceae</taxon>
        <taxon>Phocaeicola</taxon>
    </lineage>
</organism>
<dbReference type="Proteomes" id="UP000061587">
    <property type="component" value="Chromosome"/>
</dbReference>
<dbReference type="Pfam" id="PF14053">
    <property type="entry name" value="DUF4248"/>
    <property type="match status" value="1"/>
</dbReference>
<evidence type="ECO:0000313" key="1">
    <source>
        <dbReference type="EMBL" id="ALK85991.1"/>
    </source>
</evidence>
<gene>
    <name evidence="1" type="ORF">BvMPK_3429</name>
</gene>
<dbReference type="InterPro" id="IPR025342">
    <property type="entry name" value="DUF4248"/>
</dbReference>
<dbReference type="AlphaFoldDB" id="A0A0P0LC15"/>
<accession>A0A0P0LC15</accession>
<protein>
    <recommendedName>
        <fullName evidence="3">DUF4248 domain-containing protein</fullName>
    </recommendedName>
</protein>
<dbReference type="PATRIC" id="fig|821.40.peg.4127"/>
<evidence type="ECO:0000313" key="2">
    <source>
        <dbReference type="Proteomes" id="UP000061587"/>
    </source>
</evidence>
<reference evidence="2" key="1">
    <citation type="submission" date="2015-10" db="EMBL/GenBank/DDBJ databases">
        <title>Extensive mobilome-driven genome diversification in gut-associated Bacteroides vulgatus mpk.</title>
        <authorList>
            <person name="Beier S."/>
            <person name="Lange A."/>
            <person name="Huson D.H."/>
            <person name="Frick J.-S."/>
            <person name="Autenrieth I.B."/>
        </authorList>
    </citation>
    <scope>NUCLEOTIDE SEQUENCE [LARGE SCALE GENOMIC DNA]</scope>
    <source>
        <strain evidence="2">mpk</strain>
    </source>
</reference>
<reference evidence="1 2" key="2">
    <citation type="journal article" date="2016" name="Genome Biol. Evol.">
        <title>Extensive mobilome-driven genome diversification in mouse gut-associated Bacteroides vulgatus mpk.</title>
        <authorList>
            <person name="Lange A."/>
            <person name="Beier S."/>
            <person name="Steimle A."/>
            <person name="Autenrieth I.B."/>
            <person name="Huson D.H."/>
            <person name="Frick J.S."/>
        </authorList>
    </citation>
    <scope>NUCLEOTIDE SEQUENCE [LARGE SCALE GENOMIC DNA]</scope>
    <source>
        <strain evidence="2">mpk</strain>
    </source>
</reference>